<gene>
    <name evidence="4" type="ORF">HII17_13110</name>
</gene>
<organism evidence="4 5">
    <name type="scientific">Thalassotalea algicola</name>
    <dbReference type="NCBI Taxonomy" id="2716224"/>
    <lineage>
        <taxon>Bacteria</taxon>
        <taxon>Pseudomonadati</taxon>
        <taxon>Pseudomonadota</taxon>
        <taxon>Gammaproteobacteria</taxon>
        <taxon>Alteromonadales</taxon>
        <taxon>Colwelliaceae</taxon>
        <taxon>Thalassotalea</taxon>
    </lineage>
</organism>
<keyword evidence="5" id="KW-1185">Reference proteome</keyword>
<comment type="caution">
    <text evidence="4">The sequence shown here is derived from an EMBL/GenBank/DDBJ whole genome shotgun (WGS) entry which is preliminary data.</text>
</comment>
<name>A0A7Y0LE54_9GAMM</name>
<dbReference type="AlphaFoldDB" id="A0A7Y0LE54"/>
<proteinExistence type="predicted"/>
<dbReference type="Pfam" id="PF23892">
    <property type="entry name" value="Ig_CycH"/>
    <property type="match status" value="1"/>
</dbReference>
<sequence>MKNVVFICLLSIPLFCLAAEESNADYRAVKVAVDIDKSLLPSDAENWILYVYASKPGARLPLANFKGKLSQLPLNVTLNESMYLLPHLTLKQAEDIVIIAKTTKSDNPHQKSSEDLIGYSNGLSFKDNAKLSTSVTIDQRDKNKPAK</sequence>
<dbReference type="InterPro" id="IPR056412">
    <property type="entry name" value="Ig_CycH"/>
</dbReference>
<dbReference type="RefSeq" id="WP_169075831.1">
    <property type="nucleotide sequence ID" value="NZ_JABBXH010000004.1"/>
</dbReference>
<feature type="signal peptide" evidence="2">
    <location>
        <begin position="1"/>
        <end position="18"/>
    </location>
</feature>
<protein>
    <recommendedName>
        <fullName evidence="3">Cytochrome c-type biogenesis protein H Ig-like domain-containing protein</fullName>
    </recommendedName>
</protein>
<feature type="compositionally biased region" description="Basic and acidic residues" evidence="1">
    <location>
        <begin position="104"/>
        <end position="114"/>
    </location>
</feature>
<feature type="chain" id="PRO_5030879790" description="Cytochrome c-type biogenesis protein H Ig-like domain-containing protein" evidence="2">
    <location>
        <begin position="19"/>
        <end position="147"/>
    </location>
</feature>
<dbReference type="EMBL" id="JABBXH010000004">
    <property type="protein sequence ID" value="NMP32502.1"/>
    <property type="molecule type" value="Genomic_DNA"/>
</dbReference>
<evidence type="ECO:0000256" key="1">
    <source>
        <dbReference type="SAM" id="MobiDB-lite"/>
    </source>
</evidence>
<evidence type="ECO:0000259" key="3">
    <source>
        <dbReference type="Pfam" id="PF23892"/>
    </source>
</evidence>
<dbReference type="Proteomes" id="UP000568664">
    <property type="component" value="Unassembled WGS sequence"/>
</dbReference>
<evidence type="ECO:0000313" key="5">
    <source>
        <dbReference type="Proteomes" id="UP000568664"/>
    </source>
</evidence>
<reference evidence="4 5" key="1">
    <citation type="submission" date="2020-04" db="EMBL/GenBank/DDBJ databases">
        <title>Thalassotalea sp. M1531, isolated from the surface of marine red alga.</title>
        <authorList>
            <person name="Pang L."/>
            <person name="Lu D.-C."/>
        </authorList>
    </citation>
    <scope>NUCLEOTIDE SEQUENCE [LARGE SCALE GENOMIC DNA]</scope>
    <source>
        <strain evidence="4 5">M1531</strain>
    </source>
</reference>
<keyword evidence="2" id="KW-0732">Signal</keyword>
<evidence type="ECO:0000313" key="4">
    <source>
        <dbReference type="EMBL" id="NMP32502.1"/>
    </source>
</evidence>
<accession>A0A7Y0LE54</accession>
<feature type="domain" description="Cytochrome c-type biogenesis protein H Ig-like" evidence="3">
    <location>
        <begin position="29"/>
        <end position="138"/>
    </location>
</feature>
<evidence type="ECO:0000256" key="2">
    <source>
        <dbReference type="SAM" id="SignalP"/>
    </source>
</evidence>
<feature type="region of interest" description="Disordered" evidence="1">
    <location>
        <begin position="104"/>
        <end position="125"/>
    </location>
</feature>